<evidence type="ECO:0000256" key="1">
    <source>
        <dbReference type="ARBA" id="ARBA00004370"/>
    </source>
</evidence>
<dbReference type="GO" id="GO:0004888">
    <property type="term" value="F:transmembrane signaling receptor activity"/>
    <property type="evidence" value="ECO:0007669"/>
    <property type="project" value="TreeGrafter"/>
</dbReference>
<evidence type="ECO:0000256" key="4">
    <source>
        <dbReference type="ARBA" id="ARBA00029447"/>
    </source>
</evidence>
<feature type="region of interest" description="Disordered" evidence="7">
    <location>
        <begin position="869"/>
        <end position="909"/>
    </location>
</feature>
<dbReference type="Pfam" id="PF00015">
    <property type="entry name" value="MCPsignal"/>
    <property type="match status" value="1"/>
</dbReference>
<dbReference type="PANTHER" id="PTHR43531:SF14">
    <property type="entry name" value="METHYL-ACCEPTING CHEMOTAXIS PROTEIN I-RELATED"/>
    <property type="match status" value="1"/>
</dbReference>
<dbReference type="AlphaFoldDB" id="A0A5Q2QAH3"/>
<dbReference type="GO" id="GO:0007165">
    <property type="term" value="P:signal transduction"/>
    <property type="evidence" value="ECO:0007669"/>
    <property type="project" value="UniProtKB-KW"/>
</dbReference>
<evidence type="ECO:0000259" key="9">
    <source>
        <dbReference type="PROSITE" id="PS50111"/>
    </source>
</evidence>
<dbReference type="InterPro" id="IPR004089">
    <property type="entry name" value="MCPsignal_dom"/>
</dbReference>
<dbReference type="SMART" id="SM00304">
    <property type="entry name" value="HAMP"/>
    <property type="match status" value="2"/>
</dbReference>
<feature type="domain" description="HAMP" evidence="11">
    <location>
        <begin position="336"/>
        <end position="388"/>
    </location>
</feature>
<dbReference type="SMART" id="SM00283">
    <property type="entry name" value="MA"/>
    <property type="match status" value="1"/>
</dbReference>
<dbReference type="SUPFAM" id="SSF158472">
    <property type="entry name" value="HAMP domain-like"/>
    <property type="match status" value="1"/>
</dbReference>
<keyword evidence="8" id="KW-1133">Transmembrane helix</keyword>
<dbReference type="CDD" id="cd06225">
    <property type="entry name" value="HAMP"/>
    <property type="match status" value="1"/>
</dbReference>
<dbReference type="CDD" id="cd11386">
    <property type="entry name" value="MCP_signal"/>
    <property type="match status" value="1"/>
</dbReference>
<keyword evidence="8" id="KW-0472">Membrane</keyword>
<dbReference type="OrthoDB" id="9765776at2"/>
<feature type="domain" description="PAS" evidence="10">
    <location>
        <begin position="396"/>
        <end position="438"/>
    </location>
</feature>
<dbReference type="PROSITE" id="PS50885">
    <property type="entry name" value="HAMP"/>
    <property type="match status" value="2"/>
</dbReference>
<proteinExistence type="inferred from homology"/>
<evidence type="ECO:0000259" key="11">
    <source>
        <dbReference type="PROSITE" id="PS50885"/>
    </source>
</evidence>
<dbReference type="FunFam" id="1.10.287.950:FF:000001">
    <property type="entry name" value="Methyl-accepting chemotaxis sensory transducer"/>
    <property type="match status" value="1"/>
</dbReference>
<dbReference type="Proteomes" id="UP000388235">
    <property type="component" value="Chromosome"/>
</dbReference>
<dbReference type="InterPro" id="IPR035965">
    <property type="entry name" value="PAS-like_dom_sf"/>
</dbReference>
<evidence type="ECO:0000256" key="2">
    <source>
        <dbReference type="ARBA" id="ARBA00022481"/>
    </source>
</evidence>
<accession>A0A5Q2QAH3</accession>
<dbReference type="SUPFAM" id="SSF55785">
    <property type="entry name" value="PYP-like sensor domain (PAS domain)"/>
    <property type="match status" value="1"/>
</dbReference>
<feature type="coiled-coil region" evidence="6">
    <location>
        <begin position="815"/>
        <end position="842"/>
    </location>
</feature>
<dbReference type="KEGG" id="llp:GH975_06485"/>
<dbReference type="GO" id="GO:0005886">
    <property type="term" value="C:plasma membrane"/>
    <property type="evidence" value="ECO:0007669"/>
    <property type="project" value="TreeGrafter"/>
</dbReference>
<feature type="domain" description="Methyl-accepting transducer" evidence="9">
    <location>
        <begin position="615"/>
        <end position="844"/>
    </location>
</feature>
<keyword evidence="6" id="KW-0175">Coiled coil</keyword>
<dbReference type="Gene3D" id="3.30.450.20">
    <property type="entry name" value="PAS domain"/>
    <property type="match status" value="1"/>
</dbReference>
<comment type="subcellular location">
    <subcellularLocation>
        <location evidence="1">Membrane</location>
    </subcellularLocation>
</comment>
<sequence>MLSRVNNLRVGVKLWLIVGLLTAIVLGFSGVYYLQTSDSIHFSEKEEYGNHYIQALRPIYKGATEHREAVVGRLLHSPLGSVEAASAQAVEQGFAGARDFDAYQAGELKIGSRLDDLAREWQSVMALSSTSKDIDAVVTAHTHFTDNMVSLVAYVGDTSNLILDPDLDSFYLMDYVVLREPALQTLAGLAGNIGAKIISNGVVYPDLARELTVTQVRLEDAFGAGTTALLTSGDNNATVKGIVAPLVSDLNQARDDARTAINDVLAGRYQGEPSDFATLMLQLAGANERAGDVASQWLDLLLDARIASMQNTMFSVLIGVFVLLSATLIIGYFVLRSIAHRMTLISGYFAGIQNGDLNQTIVIRTQDDMGALMGNLSTMQTQLREKIEREAIVSAENSRIKQGLDNVSTSVMIADGDGNVIYLNDSAHALMRTSSDNLSKQISGFRHDAIVGTRFDDFHANPGHQRNILGNLRGTHRTEITVGNQVFSLIANPVYDDNEVRLGTVVEWADKTEERAVEAEIGEIVEKAANGDLSARLDTANKSGFFKALGSGLNKLTEGSQAIIADTNRVMSGMARGDLTGRIDADYRGEFGDLADAVNQTIAQMTGVIEQITNSSEQIRAGAEEIAQGNSDLSHRTEQQASSLEETASSMEEMTGLVRQTAENARNVNELAGGVRDNASEGGRVVEQAVTAMEAISDSSKRISDIITVIDEIAFQTNLLALNAAVEAARAGEQGRGFAVVAGEVRSLAQRSAEAAKEIKDLIRDSSAKVDDGTQLVNKSGETLQSLVGSIAEVADRVAEITRAAEEQSSGIEQVNTAVSQMDEMTQQNAALVEEASAAGENMAEQARSMNHAVGFFKVAEGATGARTATTHARAVPKAATPKDASAPTGVRATAAVHTASDDDDWDEF</sequence>
<dbReference type="PROSITE" id="PS50111">
    <property type="entry name" value="CHEMOTAXIS_TRANSDUC_2"/>
    <property type="match status" value="1"/>
</dbReference>
<dbReference type="RefSeq" id="WP_153713747.1">
    <property type="nucleotide sequence ID" value="NZ_CP045871.1"/>
</dbReference>
<keyword evidence="2" id="KW-0488">Methylation</keyword>
<organism evidence="12 13">
    <name type="scientific">Litorivicinus lipolyticus</name>
    <dbReference type="NCBI Taxonomy" id="418701"/>
    <lineage>
        <taxon>Bacteria</taxon>
        <taxon>Pseudomonadati</taxon>
        <taxon>Pseudomonadota</taxon>
        <taxon>Gammaproteobacteria</taxon>
        <taxon>Oceanospirillales</taxon>
        <taxon>Litorivicinaceae</taxon>
        <taxon>Litorivicinus</taxon>
    </lineage>
</organism>
<keyword evidence="13" id="KW-1185">Reference proteome</keyword>
<dbReference type="Pfam" id="PF18947">
    <property type="entry name" value="HAMP_2"/>
    <property type="match status" value="1"/>
</dbReference>
<protein>
    <submittedName>
        <fullName evidence="12">HAMP domain-containing protein</fullName>
    </submittedName>
</protein>
<dbReference type="InterPro" id="IPR051310">
    <property type="entry name" value="MCP_chemotaxis"/>
</dbReference>
<dbReference type="InterPro" id="IPR000014">
    <property type="entry name" value="PAS"/>
</dbReference>
<dbReference type="Pfam" id="PF00672">
    <property type="entry name" value="HAMP"/>
    <property type="match status" value="1"/>
</dbReference>
<reference evidence="12 13" key="1">
    <citation type="submission" date="2019-11" db="EMBL/GenBank/DDBJ databases">
        <authorList>
            <person name="Khan S.A."/>
            <person name="Jeon C.O."/>
            <person name="Chun B.H."/>
        </authorList>
    </citation>
    <scope>NUCLEOTIDE SEQUENCE [LARGE SCALE GENOMIC DNA]</scope>
    <source>
        <strain evidence="12 13">IMCC 1097</strain>
    </source>
</reference>
<feature type="compositionally biased region" description="Polar residues" evidence="7">
    <location>
        <begin position="639"/>
        <end position="651"/>
    </location>
</feature>
<dbReference type="SUPFAM" id="SSF58104">
    <property type="entry name" value="Methyl-accepting chemotaxis protein (MCP) signaling domain"/>
    <property type="match status" value="1"/>
</dbReference>
<evidence type="ECO:0000256" key="3">
    <source>
        <dbReference type="ARBA" id="ARBA00023224"/>
    </source>
</evidence>
<evidence type="ECO:0000256" key="8">
    <source>
        <dbReference type="SAM" id="Phobius"/>
    </source>
</evidence>
<comment type="similarity">
    <text evidence="4">Belongs to the methyl-accepting chemotaxis (MCP) protein family.</text>
</comment>
<evidence type="ECO:0000256" key="5">
    <source>
        <dbReference type="PROSITE-ProRule" id="PRU00284"/>
    </source>
</evidence>
<dbReference type="Gene3D" id="1.10.287.950">
    <property type="entry name" value="Methyl-accepting chemotaxis protein"/>
    <property type="match status" value="1"/>
</dbReference>
<evidence type="ECO:0000259" key="10">
    <source>
        <dbReference type="PROSITE" id="PS50112"/>
    </source>
</evidence>
<feature type="region of interest" description="Disordered" evidence="7">
    <location>
        <begin position="628"/>
        <end position="651"/>
    </location>
</feature>
<evidence type="ECO:0000256" key="6">
    <source>
        <dbReference type="SAM" id="Coils"/>
    </source>
</evidence>
<keyword evidence="8" id="KW-0812">Transmembrane</keyword>
<gene>
    <name evidence="12" type="ORF">GH975_06485</name>
</gene>
<dbReference type="InterPro" id="IPR003660">
    <property type="entry name" value="HAMP_dom"/>
</dbReference>
<evidence type="ECO:0000313" key="13">
    <source>
        <dbReference type="Proteomes" id="UP000388235"/>
    </source>
</evidence>
<dbReference type="PANTHER" id="PTHR43531">
    <property type="entry name" value="PROTEIN ICFG"/>
    <property type="match status" value="1"/>
</dbReference>
<dbReference type="EMBL" id="CP045871">
    <property type="protein sequence ID" value="QGG80243.1"/>
    <property type="molecule type" value="Genomic_DNA"/>
</dbReference>
<evidence type="ECO:0000256" key="7">
    <source>
        <dbReference type="SAM" id="MobiDB-lite"/>
    </source>
</evidence>
<feature type="transmembrane region" description="Helical" evidence="8">
    <location>
        <begin position="313"/>
        <end position="335"/>
    </location>
</feature>
<name>A0A5Q2QAH3_9GAMM</name>
<dbReference type="Gene3D" id="6.10.340.10">
    <property type="match status" value="1"/>
</dbReference>
<evidence type="ECO:0000313" key="12">
    <source>
        <dbReference type="EMBL" id="QGG80243.1"/>
    </source>
</evidence>
<feature type="domain" description="HAMP" evidence="11">
    <location>
        <begin position="564"/>
        <end position="610"/>
    </location>
</feature>
<dbReference type="PROSITE" id="PS50112">
    <property type="entry name" value="PAS"/>
    <property type="match status" value="1"/>
</dbReference>
<keyword evidence="3 5" id="KW-0807">Transducer</keyword>
<dbReference type="GO" id="GO:0006935">
    <property type="term" value="P:chemotaxis"/>
    <property type="evidence" value="ECO:0007669"/>
    <property type="project" value="TreeGrafter"/>
</dbReference>
<feature type="transmembrane region" description="Helical" evidence="8">
    <location>
        <begin position="12"/>
        <end position="34"/>
    </location>
</feature>